<evidence type="ECO:0000313" key="2">
    <source>
        <dbReference type="EMBL" id="KAL3769133.1"/>
    </source>
</evidence>
<feature type="region of interest" description="Disordered" evidence="1">
    <location>
        <begin position="580"/>
        <end position="604"/>
    </location>
</feature>
<feature type="compositionally biased region" description="Polar residues" evidence="1">
    <location>
        <begin position="580"/>
        <end position="591"/>
    </location>
</feature>
<feature type="compositionally biased region" description="Low complexity" evidence="1">
    <location>
        <begin position="321"/>
        <end position="342"/>
    </location>
</feature>
<accession>A0ABD3N1H3</accession>
<comment type="caution">
    <text evidence="2">The sequence shown here is derived from an EMBL/GenBank/DDBJ whole genome shotgun (WGS) entry which is preliminary data.</text>
</comment>
<protein>
    <submittedName>
        <fullName evidence="2">Uncharacterized protein</fullName>
    </submittedName>
</protein>
<sequence>MACCWRGGSTGPCMHDDIHPIYCYLKRSGWDDSLELLKCTTAKLPDNFALNGDGNDQFKVIMRPIDKPTELFEALQMRDWGAALDCLHRKPTEAKTWIYRETDFPDSKMMWKVLPLHASIAIGAPAYLTLELLQAYPDAARKWDLNRCLPIHIAASRIDLDVDGERILHKLLKAFPESASVENGKGKVPIELAYGAQLRKDKQKKINTWSIDTKEQEGGGFELQLEMCDVMESFKADDKNVDPSTWSLGTIPTTSSFSTKSESTTYSFLNNGSDAKLLSTIPESTCDSPTNLNSSDESSESSGSRSSIGFKSIHVNGENQTSNSTLPFSFSTTSSQSSGVRSLQRPSILRKPSSQSEAKGILSVCSTGSLGGPSFSFGDGATNVPPKEDKISNENDSSILNTRKKQQNKKGFMISQSFELPPKPPRSKANSSRSLPSLRRIFTRSRTIEEKTSVCGDSHAAEDTECKGSRELESIVLSDPMTGAPKLASSFDLPSNLVLYSSPARSLPSPRRIHKLSSRSSDEKKTCINEVDTVSDCSLPSSAQSLNLLQSQKVYMSPQRSLPLDAISSTQNIDKKVSDASESSCSFNNDASGRAQLPQKSKSLDLDESISVSFRLSAPEQRQKGWRKARSSSEQSMRNSSITPPPEALSEQYLSSSSSCKRECDHNKSTKVIKHTSSGTVATETSEPSEEDDIILIVTESYDGDNDDEMITEELRLLAVVRNRFDEKSQAGSVSTESLSVCTQDPCIVDFIEEAISNIGREGMDVTSVLNEMRANNIETIEDLLKVGLNEFSTSLTDKELAVEMRRLLDEPNYAEAS</sequence>
<feature type="compositionally biased region" description="Low complexity" evidence="1">
    <location>
        <begin position="294"/>
        <end position="307"/>
    </location>
</feature>
<dbReference type="Proteomes" id="UP001530400">
    <property type="component" value="Unassembled WGS sequence"/>
</dbReference>
<gene>
    <name evidence="2" type="ORF">ACHAWO_007874</name>
</gene>
<feature type="compositionally biased region" description="Polar residues" evidence="1">
    <location>
        <begin position="675"/>
        <end position="686"/>
    </location>
</feature>
<dbReference type="AlphaFoldDB" id="A0ABD3N1H3"/>
<evidence type="ECO:0000256" key="1">
    <source>
        <dbReference type="SAM" id="MobiDB-lite"/>
    </source>
</evidence>
<evidence type="ECO:0000313" key="3">
    <source>
        <dbReference type="Proteomes" id="UP001530400"/>
    </source>
</evidence>
<feature type="region of interest" description="Disordered" evidence="1">
    <location>
        <begin position="280"/>
        <end position="356"/>
    </location>
</feature>
<proteinExistence type="predicted"/>
<feature type="region of interest" description="Disordered" evidence="1">
    <location>
        <begin position="621"/>
        <end position="654"/>
    </location>
</feature>
<feature type="compositionally biased region" description="Low complexity" evidence="1">
    <location>
        <begin position="632"/>
        <end position="641"/>
    </location>
</feature>
<name>A0ABD3N1H3_9STRA</name>
<feature type="region of interest" description="Disordered" evidence="1">
    <location>
        <begin position="376"/>
        <end position="443"/>
    </location>
</feature>
<reference evidence="2 3" key="1">
    <citation type="submission" date="2024-10" db="EMBL/GenBank/DDBJ databases">
        <title>Updated reference genomes for cyclostephanoid diatoms.</title>
        <authorList>
            <person name="Roberts W.R."/>
            <person name="Alverson A.J."/>
        </authorList>
    </citation>
    <scope>NUCLEOTIDE SEQUENCE [LARGE SCALE GENOMIC DNA]</scope>
    <source>
        <strain evidence="2 3">AJA010-31</strain>
    </source>
</reference>
<dbReference type="EMBL" id="JALLPJ020001336">
    <property type="protein sequence ID" value="KAL3769133.1"/>
    <property type="molecule type" value="Genomic_DNA"/>
</dbReference>
<feature type="region of interest" description="Disordered" evidence="1">
    <location>
        <begin position="666"/>
        <end position="692"/>
    </location>
</feature>
<feature type="compositionally biased region" description="Polar residues" evidence="1">
    <location>
        <begin position="281"/>
        <end position="293"/>
    </location>
</feature>
<feature type="region of interest" description="Disordered" evidence="1">
    <location>
        <begin position="502"/>
        <end position="525"/>
    </location>
</feature>
<organism evidence="2 3">
    <name type="scientific">Cyclotella atomus</name>
    <dbReference type="NCBI Taxonomy" id="382360"/>
    <lineage>
        <taxon>Eukaryota</taxon>
        <taxon>Sar</taxon>
        <taxon>Stramenopiles</taxon>
        <taxon>Ochrophyta</taxon>
        <taxon>Bacillariophyta</taxon>
        <taxon>Coscinodiscophyceae</taxon>
        <taxon>Thalassiosirophycidae</taxon>
        <taxon>Stephanodiscales</taxon>
        <taxon>Stephanodiscaceae</taxon>
        <taxon>Cyclotella</taxon>
    </lineage>
</organism>
<keyword evidence="3" id="KW-1185">Reference proteome</keyword>